<dbReference type="PANTHER" id="PTHR21461">
    <property type="entry name" value="GLYCOSYLTRANSFERASE FAMILY 92 PROTEIN"/>
    <property type="match status" value="1"/>
</dbReference>
<evidence type="ECO:0000256" key="4">
    <source>
        <dbReference type="ARBA" id="ARBA00022679"/>
    </source>
</evidence>
<dbReference type="GO" id="GO:0016757">
    <property type="term" value="F:glycosyltransferase activity"/>
    <property type="evidence" value="ECO:0007669"/>
    <property type="project" value="UniProtKB-UniRule"/>
</dbReference>
<dbReference type="STRING" id="542762.A0A4S4DUP7"/>
<dbReference type="PANTHER" id="PTHR21461:SF69">
    <property type="entry name" value="GLYCOSYLTRANSFERASE FAMILY 92 PROTEIN"/>
    <property type="match status" value="1"/>
</dbReference>
<dbReference type="EMBL" id="SDRB02010313">
    <property type="protein sequence ID" value="THG07013.1"/>
    <property type="molecule type" value="Genomic_DNA"/>
</dbReference>
<evidence type="ECO:0000256" key="2">
    <source>
        <dbReference type="ARBA" id="ARBA00007647"/>
    </source>
</evidence>
<evidence type="ECO:0000256" key="9">
    <source>
        <dbReference type="SAM" id="MobiDB-lite"/>
    </source>
</evidence>
<dbReference type="GO" id="GO:0005737">
    <property type="term" value="C:cytoplasm"/>
    <property type="evidence" value="ECO:0007669"/>
    <property type="project" value="TreeGrafter"/>
</dbReference>
<evidence type="ECO:0000256" key="3">
    <source>
        <dbReference type="ARBA" id="ARBA00022676"/>
    </source>
</evidence>
<feature type="compositionally biased region" description="Acidic residues" evidence="9">
    <location>
        <begin position="61"/>
        <end position="75"/>
    </location>
</feature>
<reference evidence="10 11" key="1">
    <citation type="journal article" date="2018" name="Proc. Natl. Acad. Sci. U.S.A.">
        <title>Draft genome sequence of Camellia sinensis var. sinensis provides insights into the evolution of the tea genome and tea quality.</title>
        <authorList>
            <person name="Wei C."/>
            <person name="Yang H."/>
            <person name="Wang S."/>
            <person name="Zhao J."/>
            <person name="Liu C."/>
            <person name="Gao L."/>
            <person name="Xia E."/>
            <person name="Lu Y."/>
            <person name="Tai Y."/>
            <person name="She G."/>
            <person name="Sun J."/>
            <person name="Cao H."/>
            <person name="Tong W."/>
            <person name="Gao Q."/>
            <person name="Li Y."/>
            <person name="Deng W."/>
            <person name="Jiang X."/>
            <person name="Wang W."/>
            <person name="Chen Q."/>
            <person name="Zhang S."/>
            <person name="Li H."/>
            <person name="Wu J."/>
            <person name="Wang P."/>
            <person name="Li P."/>
            <person name="Shi C."/>
            <person name="Zheng F."/>
            <person name="Jian J."/>
            <person name="Huang B."/>
            <person name="Shan D."/>
            <person name="Shi M."/>
            <person name="Fang C."/>
            <person name="Yue Y."/>
            <person name="Li F."/>
            <person name="Li D."/>
            <person name="Wei S."/>
            <person name="Han B."/>
            <person name="Jiang C."/>
            <person name="Yin Y."/>
            <person name="Xia T."/>
            <person name="Zhang Z."/>
            <person name="Bennetzen J.L."/>
            <person name="Zhao S."/>
            <person name="Wan X."/>
        </authorList>
    </citation>
    <scope>NUCLEOTIDE SEQUENCE [LARGE SCALE GENOMIC DNA]</scope>
    <source>
        <strain evidence="11">cv. Shuchazao</strain>
        <tissue evidence="10">Leaf</tissue>
    </source>
</reference>
<evidence type="ECO:0000313" key="10">
    <source>
        <dbReference type="EMBL" id="THG07013.1"/>
    </source>
</evidence>
<dbReference type="Pfam" id="PF01697">
    <property type="entry name" value="Glyco_transf_92"/>
    <property type="match status" value="1"/>
</dbReference>
<organism evidence="10 11">
    <name type="scientific">Camellia sinensis var. sinensis</name>
    <name type="common">China tea</name>
    <dbReference type="NCBI Taxonomy" id="542762"/>
    <lineage>
        <taxon>Eukaryota</taxon>
        <taxon>Viridiplantae</taxon>
        <taxon>Streptophyta</taxon>
        <taxon>Embryophyta</taxon>
        <taxon>Tracheophyta</taxon>
        <taxon>Spermatophyta</taxon>
        <taxon>Magnoliopsida</taxon>
        <taxon>eudicotyledons</taxon>
        <taxon>Gunneridae</taxon>
        <taxon>Pentapetalae</taxon>
        <taxon>asterids</taxon>
        <taxon>Ericales</taxon>
        <taxon>Theaceae</taxon>
        <taxon>Camellia</taxon>
    </lineage>
</organism>
<dbReference type="EC" id="2.4.1.-" evidence="8"/>
<keyword evidence="5 8" id="KW-0812">Transmembrane</keyword>
<keyword evidence="6 8" id="KW-1133">Transmembrane helix</keyword>
<evidence type="ECO:0000256" key="7">
    <source>
        <dbReference type="ARBA" id="ARBA00023136"/>
    </source>
</evidence>
<feature type="transmembrane region" description="Helical" evidence="8">
    <location>
        <begin position="7"/>
        <end position="26"/>
    </location>
</feature>
<dbReference type="AlphaFoldDB" id="A0A4S4DUP7"/>
<feature type="region of interest" description="Disordered" evidence="9">
    <location>
        <begin position="53"/>
        <end position="83"/>
    </location>
</feature>
<name>A0A4S4DUP7_CAMSN</name>
<keyword evidence="11" id="KW-1185">Reference proteome</keyword>
<sequence>MARKVRTTFVVVVATFVFLASIYHHLIRDHHPIISSPEPLIYPQTTSNYAISEDQQPELQSESEPEPESEQEPEPEPATHQVSRHVPAVSILLPSWEVLVIVSPEIPPPSGHHCTCLFHDTDSSPAKPSGTLPFPNRTTFICEFPASLRRQFPFVQPILTTKSLENPPERATPAPELLRWNFLVYQSLSTENDVVVFVKGINNRQGINRSPNQLRCVFGDDLINGVKTSVTSSMQEVFRCQPPPEELTAVSPIKISLEISDPKKRAVLVPSVAYYTPPRKIAIQQQKSLICACTMVYNIAKFLKEWVVYHSEIGIERFILYDNDSDDELEKIVEEVIQLGYNVSTLFWPWPKTQEAGFSHCAISSNKDCRFMIYIDVDEFVYSPSWLKFSKPSDQILKSLLPKSSSSSVGQVMIPCFEFGPSNQKSHPIMGVTQGYNCRRRSDNRHKSIVLLDAIDVSLLNVVHHFRLKKGYRSKKLRKEDAVVNHYKFQVWDDFKTKFRRRVSAYVADWTQNGNLRSKDRTPGLGYAPVEPRGWSGKFCQVYDDRLKDLTKRWFGLESPSGYQMAWQR</sequence>
<dbReference type="Proteomes" id="UP000306102">
    <property type="component" value="Unassembled WGS sequence"/>
</dbReference>
<accession>A0A4S4DUP7</accession>
<evidence type="ECO:0000256" key="1">
    <source>
        <dbReference type="ARBA" id="ARBA00004167"/>
    </source>
</evidence>
<dbReference type="GO" id="GO:0016020">
    <property type="term" value="C:membrane"/>
    <property type="evidence" value="ECO:0007669"/>
    <property type="project" value="UniProtKB-SubCell"/>
</dbReference>
<evidence type="ECO:0000256" key="8">
    <source>
        <dbReference type="RuleBase" id="RU366017"/>
    </source>
</evidence>
<keyword evidence="4 8" id="KW-0808">Transferase</keyword>
<comment type="similarity">
    <text evidence="2 8">Belongs to the glycosyltransferase 92 family.</text>
</comment>
<comment type="caution">
    <text evidence="10">The sequence shown here is derived from an EMBL/GenBank/DDBJ whole genome shotgun (WGS) entry which is preliminary data.</text>
</comment>
<proteinExistence type="inferred from homology"/>
<dbReference type="InterPro" id="IPR008166">
    <property type="entry name" value="Glyco_transf_92"/>
</dbReference>
<keyword evidence="7 8" id="KW-0472">Membrane</keyword>
<gene>
    <name evidence="10" type="ORF">TEA_022928</name>
</gene>
<keyword evidence="3 8" id="KW-0328">Glycosyltransferase</keyword>
<evidence type="ECO:0000256" key="6">
    <source>
        <dbReference type="ARBA" id="ARBA00022989"/>
    </source>
</evidence>
<evidence type="ECO:0000256" key="5">
    <source>
        <dbReference type="ARBA" id="ARBA00022692"/>
    </source>
</evidence>
<protein>
    <recommendedName>
        <fullName evidence="8">Glycosyltransferase family 92 protein</fullName>
        <ecNumber evidence="8">2.4.1.-</ecNumber>
    </recommendedName>
</protein>
<evidence type="ECO:0000313" key="11">
    <source>
        <dbReference type="Proteomes" id="UP000306102"/>
    </source>
</evidence>
<comment type="subcellular location">
    <subcellularLocation>
        <location evidence="1">Membrane</location>
        <topology evidence="1">Single-pass membrane protein</topology>
    </subcellularLocation>
</comment>